<feature type="transmembrane region" description="Helical" evidence="1">
    <location>
        <begin position="253"/>
        <end position="273"/>
    </location>
</feature>
<comment type="caution">
    <text evidence="2">The sequence shown here is derived from an EMBL/GenBank/DDBJ whole genome shotgun (WGS) entry which is preliminary data.</text>
</comment>
<organism evidence="2 3">
    <name type="scientific">Rhodopirellula islandica</name>
    <dbReference type="NCBI Taxonomy" id="595434"/>
    <lineage>
        <taxon>Bacteria</taxon>
        <taxon>Pseudomonadati</taxon>
        <taxon>Planctomycetota</taxon>
        <taxon>Planctomycetia</taxon>
        <taxon>Pirellulales</taxon>
        <taxon>Pirellulaceae</taxon>
        <taxon>Rhodopirellula</taxon>
    </lineage>
</organism>
<dbReference type="AlphaFoldDB" id="A0A0J1BF51"/>
<keyword evidence="3" id="KW-1185">Reference proteome</keyword>
<evidence type="ECO:0000256" key="1">
    <source>
        <dbReference type="SAM" id="Phobius"/>
    </source>
</evidence>
<feature type="transmembrane region" description="Helical" evidence="1">
    <location>
        <begin position="146"/>
        <end position="163"/>
    </location>
</feature>
<dbReference type="PATRIC" id="fig|595434.4.peg.2586"/>
<keyword evidence="1" id="KW-1133">Transmembrane helix</keyword>
<feature type="transmembrane region" description="Helical" evidence="1">
    <location>
        <begin position="183"/>
        <end position="204"/>
    </location>
</feature>
<sequence>MTNDNPVEPQSAVEASGAWPFVSRRVRLIEGTRQVWNSRQHRKGTVPRALSRVAGIFSAEHLNAWIGTVFAIGAACFVVASCGSLFPWMVEGSVVGEHLNAIYFAGSIPFTTAAGLQLFQAASASARLAPLGRDRLIGFGWYPRDIGWLSCALQFVGTVLFNFNTLDAMSPSLNWLQQDLVVWAPDWVGSVLFLASGYLAFIETCHAHWAFQPRSLTWWIVWINLLGCVGFMISACFAFVLPSGLSERAITVSTAWTLQGAVCFLIGALLTLFESPDSAKEPQETATELV</sequence>
<evidence type="ECO:0000313" key="2">
    <source>
        <dbReference type="EMBL" id="KLU05223.1"/>
    </source>
</evidence>
<keyword evidence="1" id="KW-0812">Transmembrane</keyword>
<accession>A0A0J1BF51</accession>
<protein>
    <submittedName>
        <fullName evidence="2">NADH-Ubiquinone/plastoquinone</fullName>
    </submittedName>
</protein>
<proteinExistence type="predicted"/>
<feature type="transmembrane region" description="Helical" evidence="1">
    <location>
        <begin position="62"/>
        <end position="89"/>
    </location>
</feature>
<feature type="transmembrane region" description="Helical" evidence="1">
    <location>
        <begin position="216"/>
        <end position="241"/>
    </location>
</feature>
<dbReference type="STRING" id="595434.RISK_002714"/>
<evidence type="ECO:0000313" key="3">
    <source>
        <dbReference type="Proteomes" id="UP000036367"/>
    </source>
</evidence>
<name>A0A0J1BF51_RHOIS</name>
<keyword evidence="1" id="KW-0472">Membrane</keyword>
<dbReference type="EMBL" id="LECT01000021">
    <property type="protein sequence ID" value="KLU05223.1"/>
    <property type="molecule type" value="Genomic_DNA"/>
</dbReference>
<dbReference type="Proteomes" id="UP000036367">
    <property type="component" value="Unassembled WGS sequence"/>
</dbReference>
<reference evidence="2" key="1">
    <citation type="submission" date="2015-05" db="EMBL/GenBank/DDBJ databases">
        <title>Permanent draft genome of Rhodopirellula islandicus K833.</title>
        <authorList>
            <person name="Kizina J."/>
            <person name="Richter M."/>
            <person name="Glockner F.O."/>
            <person name="Harder J."/>
        </authorList>
    </citation>
    <scope>NUCLEOTIDE SEQUENCE [LARGE SCALE GENOMIC DNA]</scope>
    <source>
        <strain evidence="2">K833</strain>
    </source>
</reference>
<gene>
    <name evidence="2" type="ORF">RISK_002714</name>
</gene>
<feature type="transmembrane region" description="Helical" evidence="1">
    <location>
        <begin position="101"/>
        <end position="125"/>
    </location>
</feature>